<comment type="subcellular location">
    <subcellularLocation>
        <location evidence="1 9">Cell membrane</location>
        <topology evidence="1 9">Peripheral membrane protein</topology>
    </subcellularLocation>
</comment>
<dbReference type="InterPro" id="IPR015856">
    <property type="entry name" value="ABC_transpr_CbiO/EcfA_su"/>
</dbReference>
<dbReference type="GO" id="GO:0042626">
    <property type="term" value="F:ATPase-coupled transmembrane transporter activity"/>
    <property type="evidence" value="ECO:0007669"/>
    <property type="project" value="TreeGrafter"/>
</dbReference>
<protein>
    <recommendedName>
        <fullName evidence="9">ABC transporter ATP-binding protein</fullName>
    </recommendedName>
</protein>
<dbReference type="GO" id="GO:0016887">
    <property type="term" value="F:ATP hydrolysis activity"/>
    <property type="evidence" value="ECO:0007669"/>
    <property type="project" value="InterPro"/>
</dbReference>
<comment type="function">
    <text evidence="9">Part of an ABC transporter complex. Responsible for energy coupling to the transport system.</text>
</comment>
<dbReference type="PANTHER" id="PTHR43553">
    <property type="entry name" value="HEAVY METAL TRANSPORTER"/>
    <property type="match status" value="1"/>
</dbReference>
<organism evidence="11 12">
    <name type="scientific">Thiocapsa imhoffii</name>
    <dbReference type="NCBI Taxonomy" id="382777"/>
    <lineage>
        <taxon>Bacteria</taxon>
        <taxon>Pseudomonadati</taxon>
        <taxon>Pseudomonadota</taxon>
        <taxon>Gammaproteobacteria</taxon>
        <taxon>Chromatiales</taxon>
        <taxon>Chromatiaceae</taxon>
        <taxon>Thiocapsa</taxon>
    </lineage>
</organism>
<evidence type="ECO:0000256" key="2">
    <source>
        <dbReference type="ARBA" id="ARBA00005417"/>
    </source>
</evidence>
<keyword evidence="12" id="KW-1185">Reference proteome</keyword>
<dbReference type="InterPro" id="IPR017871">
    <property type="entry name" value="ABC_transporter-like_CS"/>
</dbReference>
<evidence type="ECO:0000313" key="12">
    <source>
        <dbReference type="Proteomes" id="UP001138802"/>
    </source>
</evidence>
<proteinExistence type="inferred from homology"/>
<evidence type="ECO:0000256" key="5">
    <source>
        <dbReference type="ARBA" id="ARBA00022741"/>
    </source>
</evidence>
<dbReference type="Gene3D" id="3.40.50.300">
    <property type="entry name" value="P-loop containing nucleotide triphosphate hydrolases"/>
    <property type="match status" value="1"/>
</dbReference>
<dbReference type="FunFam" id="3.40.50.300:FF:000224">
    <property type="entry name" value="Energy-coupling factor transporter ATP-binding protein EcfA"/>
    <property type="match status" value="1"/>
</dbReference>
<dbReference type="InterPro" id="IPR027417">
    <property type="entry name" value="P-loop_NTPase"/>
</dbReference>
<comment type="caution">
    <text evidence="11">The sequence shown here is derived from an EMBL/GenBank/DDBJ whole genome shotgun (WGS) entry which is preliminary data.</text>
</comment>
<evidence type="ECO:0000256" key="3">
    <source>
        <dbReference type="ARBA" id="ARBA00022448"/>
    </source>
</evidence>
<dbReference type="GO" id="GO:0006824">
    <property type="term" value="P:cobalt ion transport"/>
    <property type="evidence" value="ECO:0007669"/>
    <property type="project" value="InterPro"/>
</dbReference>
<evidence type="ECO:0000256" key="7">
    <source>
        <dbReference type="ARBA" id="ARBA00022967"/>
    </source>
</evidence>
<dbReference type="RefSeq" id="WP_200388921.1">
    <property type="nucleotide sequence ID" value="NZ_NRSD01000019.1"/>
</dbReference>
<reference evidence="11 12" key="1">
    <citation type="journal article" date="2020" name="Microorganisms">
        <title>Osmotic Adaptation and Compatible Solute Biosynthesis of Phototrophic Bacteria as Revealed from Genome Analyses.</title>
        <authorList>
            <person name="Imhoff J.F."/>
            <person name="Rahn T."/>
            <person name="Kunzel S."/>
            <person name="Keller A."/>
            <person name="Neulinger S.C."/>
        </authorList>
    </citation>
    <scope>NUCLEOTIDE SEQUENCE [LARGE SCALE GENOMIC DNA]</scope>
    <source>
        <strain evidence="11 12">DSM 21303</strain>
    </source>
</reference>
<dbReference type="Proteomes" id="UP001138802">
    <property type="component" value="Unassembled WGS sequence"/>
</dbReference>
<dbReference type="NCBIfam" id="TIGR01166">
    <property type="entry name" value="cbiO"/>
    <property type="match status" value="1"/>
</dbReference>
<evidence type="ECO:0000256" key="8">
    <source>
        <dbReference type="ARBA" id="ARBA00023136"/>
    </source>
</evidence>
<dbReference type="InterPro" id="IPR050095">
    <property type="entry name" value="ECF_ABC_transporter_ATP-bd"/>
</dbReference>
<sequence>MITPILEARGLCFRYASGALALRDLNLRIERGRRLVLLGANGCGKTTLLLHLNGTLQPQEGVLQLDGQAMNYGRRTRQAWRRRVGLVLQEPDDQLFAATVYQDVSFGPLNQGLGETAVHERVMETLAMLDITDLAQRPTHVLSFGQKKRVALAGVLAMHPEVLILDEPDAGLDGTGIARLFETLAGLGSQGTTLIMATHDVDLAYAWADDAAILAAGRVLRQGNAADLFGDAQLLAAAGLAMPPVLAVAHALRPTHPWPDEQPPRTTHDLITMITAGTAP</sequence>
<dbReference type="InterPro" id="IPR003593">
    <property type="entry name" value="AAA+_ATPase"/>
</dbReference>
<keyword evidence="7" id="KW-1278">Translocase</keyword>
<name>A0A9X0WJZ5_9GAMM</name>
<keyword evidence="5 9" id="KW-0547">Nucleotide-binding</keyword>
<dbReference type="EMBL" id="NRSD01000019">
    <property type="protein sequence ID" value="MBK1646109.1"/>
    <property type="molecule type" value="Genomic_DNA"/>
</dbReference>
<accession>A0A9X0WJZ5</accession>
<dbReference type="GO" id="GO:0005524">
    <property type="term" value="F:ATP binding"/>
    <property type="evidence" value="ECO:0007669"/>
    <property type="project" value="UniProtKB-UniRule"/>
</dbReference>
<evidence type="ECO:0000259" key="10">
    <source>
        <dbReference type="PROSITE" id="PS50893"/>
    </source>
</evidence>
<dbReference type="Pfam" id="PF00005">
    <property type="entry name" value="ABC_tran"/>
    <property type="match status" value="1"/>
</dbReference>
<keyword evidence="8 9" id="KW-0472">Membrane</keyword>
<dbReference type="CDD" id="cd03225">
    <property type="entry name" value="ABC_cobalt_CbiO_domain1"/>
    <property type="match status" value="1"/>
</dbReference>
<dbReference type="InterPro" id="IPR003439">
    <property type="entry name" value="ABC_transporter-like_ATP-bd"/>
</dbReference>
<evidence type="ECO:0000256" key="1">
    <source>
        <dbReference type="ARBA" id="ARBA00004202"/>
    </source>
</evidence>
<dbReference type="PANTHER" id="PTHR43553:SF24">
    <property type="entry name" value="ENERGY-COUPLING FACTOR TRANSPORTER ATP-BINDING PROTEIN ECFA1"/>
    <property type="match status" value="1"/>
</dbReference>
<dbReference type="PROSITE" id="PS00211">
    <property type="entry name" value="ABC_TRANSPORTER_1"/>
    <property type="match status" value="1"/>
</dbReference>
<evidence type="ECO:0000256" key="9">
    <source>
        <dbReference type="RuleBase" id="RU364103"/>
    </source>
</evidence>
<comment type="similarity">
    <text evidence="2 9">Belongs to the ABC transporter superfamily.</text>
</comment>
<dbReference type="InterPro" id="IPR005876">
    <property type="entry name" value="Co_trans_ATP-bd"/>
</dbReference>
<dbReference type="GO" id="GO:0043190">
    <property type="term" value="C:ATP-binding cassette (ABC) transporter complex"/>
    <property type="evidence" value="ECO:0007669"/>
    <property type="project" value="TreeGrafter"/>
</dbReference>
<dbReference type="SUPFAM" id="SSF52540">
    <property type="entry name" value="P-loop containing nucleoside triphosphate hydrolases"/>
    <property type="match status" value="1"/>
</dbReference>
<evidence type="ECO:0000256" key="4">
    <source>
        <dbReference type="ARBA" id="ARBA00022475"/>
    </source>
</evidence>
<evidence type="ECO:0000313" key="11">
    <source>
        <dbReference type="EMBL" id="MBK1646109.1"/>
    </source>
</evidence>
<dbReference type="AlphaFoldDB" id="A0A9X0WJZ5"/>
<feature type="domain" description="ABC transporter" evidence="10">
    <location>
        <begin position="6"/>
        <end position="241"/>
    </location>
</feature>
<keyword evidence="4 9" id="KW-1003">Cell membrane</keyword>
<gene>
    <name evidence="11" type="ORF">CKO25_15925</name>
</gene>
<dbReference type="SMART" id="SM00382">
    <property type="entry name" value="AAA"/>
    <property type="match status" value="1"/>
</dbReference>
<keyword evidence="3 9" id="KW-0813">Transport</keyword>
<dbReference type="PROSITE" id="PS50893">
    <property type="entry name" value="ABC_TRANSPORTER_2"/>
    <property type="match status" value="1"/>
</dbReference>
<evidence type="ECO:0000256" key="6">
    <source>
        <dbReference type="ARBA" id="ARBA00022840"/>
    </source>
</evidence>
<keyword evidence="6 9" id="KW-0067">ATP-binding</keyword>